<protein>
    <submittedName>
        <fullName evidence="1">2-Methylisocitrate lyase, PEP mutase family</fullName>
    </submittedName>
</protein>
<dbReference type="GO" id="GO:0016829">
    <property type="term" value="F:lyase activity"/>
    <property type="evidence" value="ECO:0007669"/>
    <property type="project" value="UniProtKB-KW"/>
</dbReference>
<dbReference type="Pfam" id="PF13714">
    <property type="entry name" value="PEP_mutase"/>
    <property type="match status" value="1"/>
</dbReference>
<dbReference type="Gene3D" id="3.20.20.60">
    <property type="entry name" value="Phosphoenolpyruvate-binding domains"/>
    <property type="match status" value="1"/>
</dbReference>
<evidence type="ECO:0000313" key="2">
    <source>
        <dbReference type="Proteomes" id="UP000183371"/>
    </source>
</evidence>
<proteinExistence type="predicted"/>
<dbReference type="CDD" id="cd00377">
    <property type="entry name" value="ICL_PEPM"/>
    <property type="match status" value="1"/>
</dbReference>
<dbReference type="SUPFAM" id="SSF51621">
    <property type="entry name" value="Phosphoenolpyruvate/pyruvate domain"/>
    <property type="match status" value="1"/>
</dbReference>
<organism evidence="1 2">
    <name type="scientific">Pseudovibrio denitrificans</name>
    <dbReference type="NCBI Taxonomy" id="258256"/>
    <lineage>
        <taxon>Bacteria</taxon>
        <taxon>Pseudomonadati</taxon>
        <taxon>Pseudomonadota</taxon>
        <taxon>Alphaproteobacteria</taxon>
        <taxon>Hyphomicrobiales</taxon>
        <taxon>Stappiaceae</taxon>
        <taxon>Pseudovibrio</taxon>
    </lineage>
</organism>
<evidence type="ECO:0000313" key="1">
    <source>
        <dbReference type="EMBL" id="SFU06525.1"/>
    </source>
</evidence>
<dbReference type="EMBL" id="FPBD01000007">
    <property type="protein sequence ID" value="SFU06525.1"/>
    <property type="molecule type" value="Genomic_DNA"/>
</dbReference>
<dbReference type="PANTHER" id="PTHR42905:SF2">
    <property type="entry name" value="PHOSPHOENOLPYRUVATE CARBOXYLASE FAMILY PROTEIN"/>
    <property type="match status" value="1"/>
</dbReference>
<sequence>MSKAQVLKALFESGELNVTPCCWNALSARLIEQAGFPLAFMSGFGVSASRLGQPDAGLISYAEMVDQARNIASATSIPVIGDGDTGYGNALNVKRTVKGYASAGMACVMIEDQVAPKRCGHTKGKHVVERDEAFMRIRAAVDAKNEGADILILARTDARAEHGLDEAIARAKTFREIGADMTFVEAPRTVEEMKRYCDEVEGPKMANMLEGGLTPFLQPAELQELGYAISTYPFTGLMAMIKAQQDALSQMKQGIFPEPAMSFEDLQKAVGFDAYYEAEERYRH</sequence>
<dbReference type="InterPro" id="IPR039556">
    <property type="entry name" value="ICL/PEPM"/>
</dbReference>
<dbReference type="InterPro" id="IPR040442">
    <property type="entry name" value="Pyrv_kinase-like_dom_sf"/>
</dbReference>
<gene>
    <name evidence="1" type="ORF">SAMN05444141_107280</name>
</gene>
<keyword evidence="1" id="KW-0456">Lyase</keyword>
<name>A0A1I7D489_9HYPH</name>
<reference evidence="2" key="1">
    <citation type="submission" date="2016-10" db="EMBL/GenBank/DDBJ databases">
        <authorList>
            <person name="Varghese N."/>
            <person name="Submissions S."/>
        </authorList>
    </citation>
    <scope>NUCLEOTIDE SEQUENCE [LARGE SCALE GENOMIC DNA]</scope>
    <source>
        <strain evidence="2">DSM 17465</strain>
    </source>
</reference>
<dbReference type="AlphaFoldDB" id="A0A1I7D489"/>
<accession>A0A1I7D489</accession>
<dbReference type="InterPro" id="IPR015813">
    <property type="entry name" value="Pyrv/PenolPyrv_kinase-like_dom"/>
</dbReference>
<dbReference type="PANTHER" id="PTHR42905">
    <property type="entry name" value="PHOSPHOENOLPYRUVATE CARBOXYLASE"/>
    <property type="match status" value="1"/>
</dbReference>
<dbReference type="RefSeq" id="WP_083417273.1">
    <property type="nucleotide sequence ID" value="NZ_FPBD01000007.1"/>
</dbReference>
<keyword evidence="2" id="KW-1185">Reference proteome</keyword>
<dbReference type="Proteomes" id="UP000183371">
    <property type="component" value="Unassembled WGS sequence"/>
</dbReference>